<protein>
    <submittedName>
        <fullName evidence="2">Uncharacterized protein</fullName>
    </submittedName>
</protein>
<dbReference type="AlphaFoldDB" id="A0A9J6E9C5"/>
<proteinExistence type="predicted"/>
<sequence>MKVPGLCPSETTTQKILLVSTVNLRKNGTPEKLPKTDSGPSQSQIEEWLAANSRLWNHSFAHSPQPSPVSPQSVYSPSSGMSPLFSPDVFLPPSQMSSIGRQLPEQLNCTATNVEASPDKEREKALCEHNRQAHRLEKCSETAPHKPDPPQAMNHGYVAPSLATYWFPLQPVWPQMQPAQQSLCDAVTQLPSSSRAPSLVQVSSAEVSTKPSSLDTQQDSPLALQPGCHSAQPQFLLSRHEQVSLSRSTPRQLPEEQAFPSVCSLAQVAPSQLQPPPYYGPVRLESPADNTCAVPEAVQMKGVGPEIQRETGVSMEVHAPQAEECCYGCAEVPPEGGSAFELESTLREAPSYYEQIQWQSNLQLHSSPATHCGHPSGYSQVEAQVEWNCATQLDCVTQSYLGKNNHMNSNMKMYKLRYPKLRHKMYITLIHLSNKKSTQTVIHIGNRILNHVFNSQYQPDIQKSKLALAHGVPLCNRTFHTILLRCPNNLSQNMMCMSRGKNITVCIQRHIEKNCLNTLHRNKIRNTKACIRVHAMRQFLHHLKSKGSHIPACNLIRCR</sequence>
<feature type="compositionally biased region" description="Polar residues" evidence="1">
    <location>
        <begin position="195"/>
        <end position="220"/>
    </location>
</feature>
<evidence type="ECO:0000313" key="2">
    <source>
        <dbReference type="EMBL" id="KAH8030704.1"/>
    </source>
</evidence>
<reference evidence="2" key="1">
    <citation type="journal article" date="2020" name="Cell">
        <title>Large-Scale Comparative Analyses of Tick Genomes Elucidate Their Genetic Diversity and Vector Capacities.</title>
        <authorList>
            <consortium name="Tick Genome and Microbiome Consortium (TIGMIC)"/>
            <person name="Jia N."/>
            <person name="Wang J."/>
            <person name="Shi W."/>
            <person name="Du L."/>
            <person name="Sun Y."/>
            <person name="Zhan W."/>
            <person name="Jiang J.F."/>
            <person name="Wang Q."/>
            <person name="Zhang B."/>
            <person name="Ji P."/>
            <person name="Bell-Sakyi L."/>
            <person name="Cui X.M."/>
            <person name="Yuan T.T."/>
            <person name="Jiang B.G."/>
            <person name="Yang W.F."/>
            <person name="Lam T.T."/>
            <person name="Chang Q.C."/>
            <person name="Ding S.J."/>
            <person name="Wang X.J."/>
            <person name="Zhu J.G."/>
            <person name="Ruan X.D."/>
            <person name="Zhao L."/>
            <person name="Wei J.T."/>
            <person name="Ye R.Z."/>
            <person name="Que T.C."/>
            <person name="Du C.H."/>
            <person name="Zhou Y.H."/>
            <person name="Cheng J.X."/>
            <person name="Dai P.F."/>
            <person name="Guo W.B."/>
            <person name="Han X.H."/>
            <person name="Huang E.J."/>
            <person name="Li L.F."/>
            <person name="Wei W."/>
            <person name="Gao Y.C."/>
            <person name="Liu J.Z."/>
            <person name="Shao H.Z."/>
            <person name="Wang X."/>
            <person name="Wang C.C."/>
            <person name="Yang T.C."/>
            <person name="Huo Q.B."/>
            <person name="Li W."/>
            <person name="Chen H.Y."/>
            <person name="Chen S.E."/>
            <person name="Zhou L.G."/>
            <person name="Ni X.B."/>
            <person name="Tian J.H."/>
            <person name="Sheng Y."/>
            <person name="Liu T."/>
            <person name="Pan Y.S."/>
            <person name="Xia L.Y."/>
            <person name="Li J."/>
            <person name="Zhao F."/>
            <person name="Cao W.C."/>
        </authorList>
    </citation>
    <scope>NUCLEOTIDE SEQUENCE</scope>
    <source>
        <strain evidence="2">Rmic-2018</strain>
    </source>
</reference>
<gene>
    <name evidence="2" type="ORF">HPB51_011491</name>
</gene>
<comment type="caution">
    <text evidence="2">The sequence shown here is derived from an EMBL/GenBank/DDBJ whole genome shotgun (WGS) entry which is preliminary data.</text>
</comment>
<name>A0A9J6E9C5_RHIMP</name>
<evidence type="ECO:0000313" key="3">
    <source>
        <dbReference type="Proteomes" id="UP000821866"/>
    </source>
</evidence>
<dbReference type="Proteomes" id="UP000821866">
    <property type="component" value="Chromosome 3"/>
</dbReference>
<evidence type="ECO:0000256" key="1">
    <source>
        <dbReference type="SAM" id="MobiDB-lite"/>
    </source>
</evidence>
<keyword evidence="3" id="KW-1185">Reference proteome</keyword>
<feature type="region of interest" description="Disordered" evidence="1">
    <location>
        <begin position="195"/>
        <end position="228"/>
    </location>
</feature>
<feature type="region of interest" description="Disordered" evidence="1">
    <location>
        <begin position="59"/>
        <end position="78"/>
    </location>
</feature>
<dbReference type="EMBL" id="JABSTU010000005">
    <property type="protein sequence ID" value="KAH8030704.1"/>
    <property type="molecule type" value="Genomic_DNA"/>
</dbReference>
<organism evidence="2 3">
    <name type="scientific">Rhipicephalus microplus</name>
    <name type="common">Cattle tick</name>
    <name type="synonym">Boophilus microplus</name>
    <dbReference type="NCBI Taxonomy" id="6941"/>
    <lineage>
        <taxon>Eukaryota</taxon>
        <taxon>Metazoa</taxon>
        <taxon>Ecdysozoa</taxon>
        <taxon>Arthropoda</taxon>
        <taxon>Chelicerata</taxon>
        <taxon>Arachnida</taxon>
        <taxon>Acari</taxon>
        <taxon>Parasitiformes</taxon>
        <taxon>Ixodida</taxon>
        <taxon>Ixodoidea</taxon>
        <taxon>Ixodidae</taxon>
        <taxon>Rhipicephalinae</taxon>
        <taxon>Rhipicephalus</taxon>
        <taxon>Boophilus</taxon>
    </lineage>
</organism>
<accession>A0A9J6E9C5</accession>
<reference evidence="2" key="2">
    <citation type="submission" date="2021-09" db="EMBL/GenBank/DDBJ databases">
        <authorList>
            <person name="Jia N."/>
            <person name="Wang J."/>
            <person name="Shi W."/>
            <person name="Du L."/>
            <person name="Sun Y."/>
            <person name="Zhan W."/>
            <person name="Jiang J."/>
            <person name="Wang Q."/>
            <person name="Zhang B."/>
            <person name="Ji P."/>
            <person name="Sakyi L.B."/>
            <person name="Cui X."/>
            <person name="Yuan T."/>
            <person name="Jiang B."/>
            <person name="Yang W."/>
            <person name="Lam T.T.-Y."/>
            <person name="Chang Q."/>
            <person name="Ding S."/>
            <person name="Wang X."/>
            <person name="Zhu J."/>
            <person name="Ruan X."/>
            <person name="Zhao L."/>
            <person name="Wei J."/>
            <person name="Que T."/>
            <person name="Du C."/>
            <person name="Cheng J."/>
            <person name="Dai P."/>
            <person name="Han X."/>
            <person name="Huang E."/>
            <person name="Gao Y."/>
            <person name="Liu J."/>
            <person name="Shao H."/>
            <person name="Ye R."/>
            <person name="Li L."/>
            <person name="Wei W."/>
            <person name="Wang X."/>
            <person name="Wang C."/>
            <person name="Huo Q."/>
            <person name="Li W."/>
            <person name="Guo W."/>
            <person name="Chen H."/>
            <person name="Chen S."/>
            <person name="Zhou L."/>
            <person name="Zhou L."/>
            <person name="Ni X."/>
            <person name="Tian J."/>
            <person name="Zhou Y."/>
            <person name="Sheng Y."/>
            <person name="Liu T."/>
            <person name="Pan Y."/>
            <person name="Xia L."/>
            <person name="Li J."/>
            <person name="Zhao F."/>
            <person name="Cao W."/>
        </authorList>
    </citation>
    <scope>NUCLEOTIDE SEQUENCE</scope>
    <source>
        <strain evidence="2">Rmic-2018</strain>
        <tissue evidence="2">Larvae</tissue>
    </source>
</reference>